<dbReference type="Pfam" id="PF12776">
    <property type="entry name" value="Myb_DNA-bind_3"/>
    <property type="match status" value="1"/>
</dbReference>
<dbReference type="InterPro" id="IPR024752">
    <property type="entry name" value="Myb/SANT-like_dom"/>
</dbReference>
<dbReference type="InterPro" id="IPR045249">
    <property type="entry name" value="HARBI1-like"/>
</dbReference>
<reference evidence="3 4" key="1">
    <citation type="journal article" date="2022" name="Nat. Plants">
        <title>Genomes of leafy and leafless Platanthera orchids illuminate the evolution of mycoheterotrophy.</title>
        <authorList>
            <person name="Li M.H."/>
            <person name="Liu K.W."/>
            <person name="Li Z."/>
            <person name="Lu H.C."/>
            <person name="Ye Q.L."/>
            <person name="Zhang D."/>
            <person name="Wang J.Y."/>
            <person name="Li Y.F."/>
            <person name="Zhong Z.M."/>
            <person name="Liu X."/>
            <person name="Yu X."/>
            <person name="Liu D.K."/>
            <person name="Tu X.D."/>
            <person name="Liu B."/>
            <person name="Hao Y."/>
            <person name="Liao X.Y."/>
            <person name="Jiang Y.T."/>
            <person name="Sun W.H."/>
            <person name="Chen J."/>
            <person name="Chen Y.Q."/>
            <person name="Ai Y."/>
            <person name="Zhai J.W."/>
            <person name="Wu S.S."/>
            <person name="Zhou Z."/>
            <person name="Hsiao Y.Y."/>
            <person name="Wu W.L."/>
            <person name="Chen Y.Y."/>
            <person name="Lin Y.F."/>
            <person name="Hsu J.L."/>
            <person name="Li C.Y."/>
            <person name="Wang Z.W."/>
            <person name="Zhao X."/>
            <person name="Zhong W.Y."/>
            <person name="Ma X.K."/>
            <person name="Ma L."/>
            <person name="Huang J."/>
            <person name="Chen G.Z."/>
            <person name="Huang M.Z."/>
            <person name="Huang L."/>
            <person name="Peng D.H."/>
            <person name="Luo Y.B."/>
            <person name="Zou S.Q."/>
            <person name="Chen S.P."/>
            <person name="Lan S."/>
            <person name="Tsai W.C."/>
            <person name="Van de Peer Y."/>
            <person name="Liu Z.J."/>
        </authorList>
    </citation>
    <scope>NUCLEOTIDE SEQUENCE [LARGE SCALE GENOMIC DNA]</scope>
    <source>
        <strain evidence="3">Lor287</strain>
    </source>
</reference>
<evidence type="ECO:0000259" key="1">
    <source>
        <dbReference type="Pfam" id="PF12776"/>
    </source>
</evidence>
<keyword evidence="4" id="KW-1185">Reference proteome</keyword>
<dbReference type="AlphaFoldDB" id="A0AAP0AX24"/>
<protein>
    <recommendedName>
        <fullName evidence="5">DDE Tnp4 domain-containing protein</fullName>
    </recommendedName>
</protein>
<evidence type="ECO:0000313" key="3">
    <source>
        <dbReference type="EMBL" id="KAK8918501.1"/>
    </source>
</evidence>
<dbReference type="PANTHER" id="PTHR22930:SF221">
    <property type="entry name" value="NUCLEASE HARBI1"/>
    <property type="match status" value="1"/>
</dbReference>
<sequence length="339" mass="39150">MGKPKDGGISAIWDQNDTLVFCDLCIVEIELGNRPTTHFNKEGWNNLVVKFEEKTKRWNASRKTIDASDEWWDERLKPCMTSKQTGDKWLAELVGGHPVRFHNAFRMPKQIFFDLLENLEQNYGLQGSRRTASREVLAITLYILSHNETIRKATERFQHSSETASRYFSEGLRALLRLAEDIIVPQGGYFAMTPPEILQDARYMPFFKDCIGAIDEIHVDARIPVKKQVPYIGRHGTTTQNVMVACDFNMCFTFAMAGWEGSAHDSRIFNFAISNPTYNFPHPPRGNEVIIIINILFFPQYLFIKIVCRSCRKVLFGRRWLSTTKRVYKTICRYTVPSS</sequence>
<comment type="caution">
    <text evidence="3">The sequence shown here is derived from an EMBL/GenBank/DDBJ whole genome shotgun (WGS) entry which is preliminary data.</text>
</comment>
<organism evidence="3 4">
    <name type="scientific">Platanthera zijinensis</name>
    <dbReference type="NCBI Taxonomy" id="2320716"/>
    <lineage>
        <taxon>Eukaryota</taxon>
        <taxon>Viridiplantae</taxon>
        <taxon>Streptophyta</taxon>
        <taxon>Embryophyta</taxon>
        <taxon>Tracheophyta</taxon>
        <taxon>Spermatophyta</taxon>
        <taxon>Magnoliopsida</taxon>
        <taxon>Liliopsida</taxon>
        <taxon>Asparagales</taxon>
        <taxon>Orchidaceae</taxon>
        <taxon>Orchidoideae</taxon>
        <taxon>Orchideae</taxon>
        <taxon>Orchidinae</taxon>
        <taxon>Platanthera</taxon>
    </lineage>
</organism>
<gene>
    <name evidence="3" type="ORF">KSP39_PZI021460</name>
</gene>
<evidence type="ECO:0000313" key="4">
    <source>
        <dbReference type="Proteomes" id="UP001418222"/>
    </source>
</evidence>
<dbReference type="Proteomes" id="UP001418222">
    <property type="component" value="Unassembled WGS sequence"/>
</dbReference>
<evidence type="ECO:0000259" key="2">
    <source>
        <dbReference type="Pfam" id="PF26138"/>
    </source>
</evidence>
<name>A0AAP0AX24_9ASPA</name>
<evidence type="ECO:0008006" key="5">
    <source>
        <dbReference type="Google" id="ProtNLM"/>
    </source>
</evidence>
<dbReference type="Pfam" id="PF26138">
    <property type="entry name" value="DUF8040"/>
    <property type="match status" value="1"/>
</dbReference>
<dbReference type="InterPro" id="IPR058353">
    <property type="entry name" value="DUF8040"/>
</dbReference>
<feature type="domain" description="Myb/SANT-like" evidence="1">
    <location>
        <begin position="13"/>
        <end position="56"/>
    </location>
</feature>
<dbReference type="EMBL" id="JBBWWQ010000019">
    <property type="protein sequence ID" value="KAK8918501.1"/>
    <property type="molecule type" value="Genomic_DNA"/>
</dbReference>
<accession>A0AAP0AX24</accession>
<feature type="domain" description="DUF8040" evidence="2">
    <location>
        <begin position="81"/>
        <end position="176"/>
    </location>
</feature>
<proteinExistence type="predicted"/>
<dbReference type="PANTHER" id="PTHR22930">
    <property type="match status" value="1"/>
</dbReference>